<dbReference type="RefSeq" id="WP_132409674.1">
    <property type="nucleotide sequence ID" value="NZ_SMKA01000111.1"/>
</dbReference>
<comment type="caution">
    <text evidence="2">The sequence shown here is derived from an EMBL/GenBank/DDBJ whole genome shotgun (WGS) entry which is preliminary data.</text>
</comment>
<gene>
    <name evidence="2" type="ORF">E1261_22805</name>
</gene>
<evidence type="ECO:0000313" key="2">
    <source>
        <dbReference type="EMBL" id="TDC26296.1"/>
    </source>
</evidence>
<dbReference type="EMBL" id="SMKA01000111">
    <property type="protein sequence ID" value="TDC26296.1"/>
    <property type="molecule type" value="Genomic_DNA"/>
</dbReference>
<keyword evidence="3" id="KW-1185">Reference proteome</keyword>
<dbReference type="InterPro" id="IPR001387">
    <property type="entry name" value="Cro/C1-type_HTH"/>
</dbReference>
<dbReference type="Proteomes" id="UP000295075">
    <property type="component" value="Unassembled WGS sequence"/>
</dbReference>
<evidence type="ECO:0000313" key="3">
    <source>
        <dbReference type="Proteomes" id="UP000295075"/>
    </source>
</evidence>
<dbReference type="AlphaFoldDB" id="A0A4R4PV19"/>
<dbReference type="InterPro" id="IPR010982">
    <property type="entry name" value="Lambda_DNA-bd_dom_sf"/>
</dbReference>
<protein>
    <submittedName>
        <fullName evidence="2">Helix-turn-helix domain-containing protein</fullName>
    </submittedName>
</protein>
<dbReference type="PROSITE" id="PS50943">
    <property type="entry name" value="HTH_CROC1"/>
    <property type="match status" value="1"/>
</dbReference>
<dbReference type="Gene3D" id="1.10.260.40">
    <property type="entry name" value="lambda repressor-like DNA-binding domains"/>
    <property type="match status" value="1"/>
</dbReference>
<dbReference type="CDD" id="cd00093">
    <property type="entry name" value="HTH_XRE"/>
    <property type="match status" value="1"/>
</dbReference>
<dbReference type="SUPFAM" id="SSF47413">
    <property type="entry name" value="lambda repressor-like DNA-binding domains"/>
    <property type="match status" value="1"/>
</dbReference>
<dbReference type="SMART" id="SM00530">
    <property type="entry name" value="HTH_XRE"/>
    <property type="match status" value="1"/>
</dbReference>
<dbReference type="OrthoDB" id="5738376at2"/>
<sequence>MKYHTHEEELAKYVKTPEDKARHEAYKEEALAEIRAYRLAEVRQEHGLTQTDLAERLHITQTAVSKIERGELARSELSTIRKYVEALGGRLEIIAEFGDERLVLG</sequence>
<proteinExistence type="predicted"/>
<accession>A0A4R4PV19</accession>
<dbReference type="Pfam" id="PF01381">
    <property type="entry name" value="HTH_3"/>
    <property type="match status" value="1"/>
</dbReference>
<evidence type="ECO:0000259" key="1">
    <source>
        <dbReference type="PROSITE" id="PS50943"/>
    </source>
</evidence>
<reference evidence="2 3" key="1">
    <citation type="submission" date="2019-03" db="EMBL/GenBank/DDBJ databases">
        <title>Draft genome sequences of novel Actinobacteria.</title>
        <authorList>
            <person name="Sahin N."/>
            <person name="Ay H."/>
            <person name="Saygin H."/>
        </authorList>
    </citation>
    <scope>NUCLEOTIDE SEQUENCE [LARGE SCALE GENOMIC DNA]</scope>
    <source>
        <strain evidence="2 3">JCM 30547</strain>
    </source>
</reference>
<feature type="domain" description="HTH cro/C1-type" evidence="1">
    <location>
        <begin position="39"/>
        <end position="94"/>
    </location>
</feature>
<organism evidence="2 3">
    <name type="scientific">Kribbella albertanoniae</name>
    <dbReference type="NCBI Taxonomy" id="1266829"/>
    <lineage>
        <taxon>Bacteria</taxon>
        <taxon>Bacillati</taxon>
        <taxon>Actinomycetota</taxon>
        <taxon>Actinomycetes</taxon>
        <taxon>Propionibacteriales</taxon>
        <taxon>Kribbellaceae</taxon>
        <taxon>Kribbella</taxon>
    </lineage>
</organism>
<name>A0A4R4PV19_9ACTN</name>
<dbReference type="GO" id="GO:0003677">
    <property type="term" value="F:DNA binding"/>
    <property type="evidence" value="ECO:0007669"/>
    <property type="project" value="InterPro"/>
</dbReference>